<comment type="caution">
    <text evidence="1">The sequence shown here is derived from an EMBL/GenBank/DDBJ whole genome shotgun (WGS) entry which is preliminary data.</text>
</comment>
<name>A0A0F8WHI7_9EURO</name>
<keyword evidence="2" id="KW-1185">Reference proteome</keyword>
<proteinExistence type="predicted"/>
<protein>
    <submittedName>
        <fullName evidence="1">Uncharacterized protein</fullName>
    </submittedName>
</protein>
<evidence type="ECO:0000313" key="2">
    <source>
        <dbReference type="Proteomes" id="UP000034947"/>
    </source>
</evidence>
<dbReference type="VEuPathDB" id="FungiDB:P175DRAFT_0447294"/>
<reference evidence="1 2" key="1">
    <citation type="submission" date="2015-02" db="EMBL/GenBank/DDBJ databases">
        <title>Draft Genome Sequences of Two Closely-Related Aflatoxigenic Aspergillus Species Obtained from the Cote d'Ivoire.</title>
        <authorList>
            <person name="Moore G.G."/>
            <person name="Beltz S.B."/>
            <person name="Mack B.M."/>
        </authorList>
    </citation>
    <scope>NUCLEOTIDE SEQUENCE [LARGE SCALE GENOMIC DNA]</scope>
    <source>
        <strain evidence="1 2">SRRC1432</strain>
    </source>
</reference>
<dbReference type="Proteomes" id="UP000034947">
    <property type="component" value="Unassembled WGS sequence"/>
</dbReference>
<sequence length="206" mass="23321">MHSVTSLILVKNLPNGYPPHTRPAYQAGSLMRPVQIIRAYYTQSPVDYHDAIMPIHAFVYARAIIFILGTMGPSKSFLRNVNSRFVYTQAIFGGALIAIGHCSRPEAICVYVVIMHTLGKIGVWTSTKYNHYRYSCLHLTLNYIMLTYVNRKQGLRIPILVHVLMLMGFSSQGESIMDYGKTDTDKVPEIGHLPVDLIGHHWARFN</sequence>
<accession>A0A0F8WHI7</accession>
<dbReference type="AlphaFoldDB" id="A0A0F8WHI7"/>
<dbReference type="EMBL" id="JYKN01002229">
    <property type="protein sequence ID" value="KKK17230.1"/>
    <property type="molecule type" value="Genomic_DNA"/>
</dbReference>
<evidence type="ECO:0000313" key="1">
    <source>
        <dbReference type="EMBL" id="KKK17230.1"/>
    </source>
</evidence>
<dbReference type="OrthoDB" id="4922812at2759"/>
<gene>
    <name evidence="1" type="ORF">AOCH_004786</name>
</gene>
<organism evidence="1 2">
    <name type="scientific">Aspergillus ochraceoroseus</name>
    <dbReference type="NCBI Taxonomy" id="138278"/>
    <lineage>
        <taxon>Eukaryota</taxon>
        <taxon>Fungi</taxon>
        <taxon>Dikarya</taxon>
        <taxon>Ascomycota</taxon>
        <taxon>Pezizomycotina</taxon>
        <taxon>Eurotiomycetes</taxon>
        <taxon>Eurotiomycetidae</taxon>
        <taxon>Eurotiales</taxon>
        <taxon>Aspergillaceae</taxon>
        <taxon>Aspergillus</taxon>
        <taxon>Aspergillus subgen. Nidulantes</taxon>
    </lineage>
</organism>